<evidence type="ECO:0000313" key="1">
    <source>
        <dbReference type="EMBL" id="KAJ9590797.1"/>
    </source>
</evidence>
<organism evidence="1 2">
    <name type="scientific">Diploptera punctata</name>
    <name type="common">Pacific beetle cockroach</name>
    <dbReference type="NCBI Taxonomy" id="6984"/>
    <lineage>
        <taxon>Eukaryota</taxon>
        <taxon>Metazoa</taxon>
        <taxon>Ecdysozoa</taxon>
        <taxon>Arthropoda</taxon>
        <taxon>Hexapoda</taxon>
        <taxon>Insecta</taxon>
        <taxon>Pterygota</taxon>
        <taxon>Neoptera</taxon>
        <taxon>Polyneoptera</taxon>
        <taxon>Dictyoptera</taxon>
        <taxon>Blattodea</taxon>
        <taxon>Blaberoidea</taxon>
        <taxon>Blaberidae</taxon>
        <taxon>Diplopterinae</taxon>
        <taxon>Diploptera</taxon>
    </lineage>
</organism>
<dbReference type="AlphaFoldDB" id="A0AAD8A1S1"/>
<reference evidence="1" key="1">
    <citation type="journal article" date="2023" name="IScience">
        <title>Live-bearing cockroach genome reveals convergent evolutionary mechanisms linked to viviparity in insects and beyond.</title>
        <authorList>
            <person name="Fouks B."/>
            <person name="Harrison M.C."/>
            <person name="Mikhailova A.A."/>
            <person name="Marchal E."/>
            <person name="English S."/>
            <person name="Carruthers M."/>
            <person name="Jennings E.C."/>
            <person name="Chiamaka E.L."/>
            <person name="Frigard R.A."/>
            <person name="Pippel M."/>
            <person name="Attardo G.M."/>
            <person name="Benoit J.B."/>
            <person name="Bornberg-Bauer E."/>
            <person name="Tobe S.S."/>
        </authorList>
    </citation>
    <scope>NUCLEOTIDE SEQUENCE</scope>
    <source>
        <strain evidence="1">Stay&amp;Tobe</strain>
    </source>
</reference>
<reference evidence="1" key="2">
    <citation type="submission" date="2023-05" db="EMBL/GenBank/DDBJ databases">
        <authorList>
            <person name="Fouks B."/>
        </authorList>
    </citation>
    <scope>NUCLEOTIDE SEQUENCE</scope>
    <source>
        <strain evidence="1">Stay&amp;Tobe</strain>
        <tissue evidence="1">Testes</tissue>
    </source>
</reference>
<accession>A0AAD8A1S1</accession>
<gene>
    <name evidence="1" type="ORF">L9F63_016183</name>
</gene>
<evidence type="ECO:0000313" key="2">
    <source>
        <dbReference type="Proteomes" id="UP001233999"/>
    </source>
</evidence>
<dbReference type="EMBL" id="JASPKZ010004195">
    <property type="protein sequence ID" value="KAJ9590797.1"/>
    <property type="molecule type" value="Genomic_DNA"/>
</dbReference>
<feature type="non-terminal residue" evidence="1">
    <location>
        <position position="59"/>
    </location>
</feature>
<protein>
    <submittedName>
        <fullName evidence="1">Uncharacterized protein</fullName>
    </submittedName>
</protein>
<comment type="caution">
    <text evidence="1">The sequence shown here is derived from an EMBL/GenBank/DDBJ whole genome shotgun (WGS) entry which is preliminary data.</text>
</comment>
<dbReference type="Proteomes" id="UP001233999">
    <property type="component" value="Unassembled WGS sequence"/>
</dbReference>
<sequence>FIRLTFTVMTKVSKTCIILIFYRKNSLRFNLILMMQFMHANGLYLHKYGNCASLPLIIV</sequence>
<feature type="non-terminal residue" evidence="1">
    <location>
        <position position="1"/>
    </location>
</feature>
<name>A0AAD8A1S1_DIPPU</name>
<proteinExistence type="predicted"/>
<keyword evidence="2" id="KW-1185">Reference proteome</keyword>